<keyword evidence="1" id="KW-0472">Membrane</keyword>
<organism evidence="2">
    <name type="scientific">marine sediment metagenome</name>
    <dbReference type="NCBI Taxonomy" id="412755"/>
    <lineage>
        <taxon>unclassified sequences</taxon>
        <taxon>metagenomes</taxon>
        <taxon>ecological metagenomes</taxon>
    </lineage>
</organism>
<accession>A0A0F9CMT5</accession>
<dbReference type="AlphaFoldDB" id="A0A0F9CMT5"/>
<sequence length="297" mass="35735">MYIFRRIFDNNFNSFFKYFLHIFFGFNKQSVELIIKEKISDKIISFEYNYDLTEQEEDYFNLVSRQFEVKILYDFSFLSGYIFFLVHLLGFIIRKLIQEKIFILLEGVNVKNGGKNKAVNFMIIIKDSKDEIFKSYYSMVLFYFLRRYKGIPEDYFKNLLKGRKRLYQIAMDEYSSSKEKLMDLLYYFYKKCNLLESFSPLLDFLNFVGSRVEDSIFSKEVIIKKEFLDNMDYNVEKKNSIIKLFDYLDKKSTLYSTFQANNLPSQKSQLNLFLLYMKYYFSSGLEALEVGDLLFLP</sequence>
<feature type="non-terminal residue" evidence="2">
    <location>
        <position position="297"/>
    </location>
</feature>
<name>A0A0F9CMT5_9ZZZZ</name>
<protein>
    <submittedName>
        <fullName evidence="2">Uncharacterized protein</fullName>
    </submittedName>
</protein>
<evidence type="ECO:0000313" key="2">
    <source>
        <dbReference type="EMBL" id="KKL06976.1"/>
    </source>
</evidence>
<proteinExistence type="predicted"/>
<gene>
    <name evidence="2" type="ORF">LCGC14_2590630</name>
</gene>
<reference evidence="2" key="1">
    <citation type="journal article" date="2015" name="Nature">
        <title>Complex archaea that bridge the gap between prokaryotes and eukaryotes.</title>
        <authorList>
            <person name="Spang A."/>
            <person name="Saw J.H."/>
            <person name="Jorgensen S.L."/>
            <person name="Zaremba-Niedzwiedzka K."/>
            <person name="Martijn J."/>
            <person name="Lind A.E."/>
            <person name="van Eijk R."/>
            <person name="Schleper C."/>
            <person name="Guy L."/>
            <person name="Ettema T.J."/>
        </authorList>
    </citation>
    <scope>NUCLEOTIDE SEQUENCE</scope>
</reference>
<keyword evidence="1" id="KW-1133">Transmembrane helix</keyword>
<dbReference type="EMBL" id="LAZR01043475">
    <property type="protein sequence ID" value="KKL06976.1"/>
    <property type="molecule type" value="Genomic_DNA"/>
</dbReference>
<comment type="caution">
    <text evidence="2">The sequence shown here is derived from an EMBL/GenBank/DDBJ whole genome shotgun (WGS) entry which is preliminary data.</text>
</comment>
<feature type="transmembrane region" description="Helical" evidence="1">
    <location>
        <begin position="71"/>
        <end position="93"/>
    </location>
</feature>
<keyword evidence="1" id="KW-0812">Transmembrane</keyword>
<evidence type="ECO:0000256" key="1">
    <source>
        <dbReference type="SAM" id="Phobius"/>
    </source>
</evidence>